<dbReference type="InterPro" id="IPR000073">
    <property type="entry name" value="AB_hydrolase_1"/>
</dbReference>
<gene>
    <name evidence="5" type="primary">LOC115742462</name>
</gene>
<dbReference type="PRINTS" id="PR00111">
    <property type="entry name" value="ABHYDROLASE"/>
</dbReference>
<dbReference type="Proteomes" id="UP000827889">
    <property type="component" value="Chromosome 7"/>
</dbReference>
<dbReference type="Pfam" id="PF00561">
    <property type="entry name" value="Abhydrolase_1"/>
    <property type="match status" value="2"/>
</dbReference>
<feature type="domain" description="AB hydrolase-1" evidence="3">
    <location>
        <begin position="355"/>
        <end position="454"/>
    </location>
</feature>
<organism evidence="4 5">
    <name type="scientific">Rhodamnia argentea</name>
    <dbReference type="NCBI Taxonomy" id="178133"/>
    <lineage>
        <taxon>Eukaryota</taxon>
        <taxon>Viridiplantae</taxon>
        <taxon>Streptophyta</taxon>
        <taxon>Embryophyta</taxon>
        <taxon>Tracheophyta</taxon>
        <taxon>Spermatophyta</taxon>
        <taxon>Magnoliopsida</taxon>
        <taxon>eudicotyledons</taxon>
        <taxon>Gunneridae</taxon>
        <taxon>Pentapetalae</taxon>
        <taxon>rosids</taxon>
        <taxon>malvids</taxon>
        <taxon>Myrtales</taxon>
        <taxon>Myrtaceae</taxon>
        <taxon>Myrtoideae</taxon>
        <taxon>Myrteae</taxon>
        <taxon>Australasian group</taxon>
        <taxon>Rhodamnia</taxon>
    </lineage>
</organism>
<evidence type="ECO:0000256" key="2">
    <source>
        <dbReference type="ARBA" id="ARBA00038334"/>
    </source>
</evidence>
<dbReference type="GeneID" id="115742462"/>
<dbReference type="Gene3D" id="3.40.50.1820">
    <property type="entry name" value="alpha/beta hydrolase"/>
    <property type="match status" value="2"/>
</dbReference>
<evidence type="ECO:0000313" key="5">
    <source>
        <dbReference type="RefSeq" id="XP_048138611.1"/>
    </source>
</evidence>
<dbReference type="SUPFAM" id="SSF53474">
    <property type="entry name" value="alpha/beta-Hydrolases"/>
    <property type="match status" value="2"/>
</dbReference>
<dbReference type="InterPro" id="IPR000639">
    <property type="entry name" value="Epox_hydrolase-like"/>
</dbReference>
<sequence>MEKIQHSTVRTNGINMHVASVGNGPDTVLFIHGFPELWYSWRHQMVSLAALGYHAVAPDLRGYGGTDAPPSAASYTAFHVVGDLVGMLDALGIGRAFVVGHDWGAVIAWYLCLLRPDRVKALVNTSVPWCPGGTWFPCDPEKKPVESIRAMHGDDYYVCRFQEPGEMEEDFAKADTAKLIQLTLTSRDLGPPIVPKDLGFSGMTKLFEQHQIELPSWLTEDDVSYYATEFSRTGFTGGLNYYRCLDLNWELLAPWAGAQVEVPVKFIVGDQDLAYHIPGVKEYIHGGGFKQAVPKLEEVVVMEGAAHFIQQEKLTRRRTQEHHQNFRGMEKIEHATVRTNGINMHVASVGDGPGVLFLHGFPDLWYTWRHQMLSLASLGYRAIAPDLRGYGDTDAPPSAASYTVFHIVGDLLGLLDALGVERVFLVGHDWGAVMAWYFCLLRPDRVKALVNTSVVFQPRNPDRKPLDSLRALFGDDYYICRFQEPGEAEEDFARADIAKLMKLFLTSRNPKPPCVPKEIGFSGLASSRDKLPSWLSEEDINYYASKFSQKGFTGGLNYYRAMNLTWELAAPWTGVQIKVPVKFIVGDLDTTYNIPGVKEYIHNGGLKKLVPFLQEVVVMEGVAHFLQQAKPEEVTNHIYDFIKKF</sequence>
<dbReference type="PANTHER" id="PTHR43329">
    <property type="entry name" value="EPOXIDE HYDROLASE"/>
    <property type="match status" value="1"/>
</dbReference>
<feature type="domain" description="AB hydrolase-1" evidence="3">
    <location>
        <begin position="27"/>
        <end position="127"/>
    </location>
</feature>
<dbReference type="InterPro" id="IPR029058">
    <property type="entry name" value="AB_hydrolase_fold"/>
</dbReference>
<keyword evidence="4" id="KW-1185">Reference proteome</keyword>
<dbReference type="PRINTS" id="PR00412">
    <property type="entry name" value="EPOXHYDRLASE"/>
</dbReference>
<comment type="similarity">
    <text evidence="2">Belongs to the AB hydrolase superfamily. Epoxide hydrolase family.</text>
</comment>
<reference evidence="5" key="1">
    <citation type="submission" date="2025-08" db="UniProtKB">
        <authorList>
            <consortium name="RefSeq"/>
        </authorList>
    </citation>
    <scope>IDENTIFICATION</scope>
    <source>
        <tissue evidence="5">Leaf</tissue>
    </source>
</reference>
<keyword evidence="1" id="KW-0378">Hydrolase</keyword>
<evidence type="ECO:0000259" key="3">
    <source>
        <dbReference type="Pfam" id="PF00561"/>
    </source>
</evidence>
<name>A0ABM3HPU0_9MYRT</name>
<accession>A0ABM3HPU0</accession>
<evidence type="ECO:0000256" key="1">
    <source>
        <dbReference type="ARBA" id="ARBA00022801"/>
    </source>
</evidence>
<dbReference type="RefSeq" id="XP_048138611.1">
    <property type="nucleotide sequence ID" value="XM_048282654.1"/>
</dbReference>
<protein>
    <submittedName>
        <fullName evidence="5">Uncharacterized protein LOC115742462</fullName>
    </submittedName>
</protein>
<evidence type="ECO:0000313" key="4">
    <source>
        <dbReference type="Proteomes" id="UP000827889"/>
    </source>
</evidence>
<proteinExistence type="inferred from homology"/>